<reference evidence="1 2" key="1">
    <citation type="submission" date="2017-08" db="EMBL/GenBank/DDBJ databases">
        <title>Acidophilic green algal genome provides insights into adaptation to an acidic environment.</title>
        <authorList>
            <person name="Hirooka S."/>
            <person name="Hirose Y."/>
            <person name="Kanesaki Y."/>
            <person name="Higuchi S."/>
            <person name="Fujiwara T."/>
            <person name="Onuma R."/>
            <person name="Era A."/>
            <person name="Ohbayashi R."/>
            <person name="Uzuka A."/>
            <person name="Nozaki H."/>
            <person name="Yoshikawa H."/>
            <person name="Miyagishima S.Y."/>
        </authorList>
    </citation>
    <scope>NUCLEOTIDE SEQUENCE [LARGE SCALE GENOMIC DNA]</scope>
    <source>
        <strain evidence="1 2">NIES-2499</strain>
    </source>
</reference>
<dbReference type="AlphaFoldDB" id="A0A250XF55"/>
<evidence type="ECO:0000313" key="2">
    <source>
        <dbReference type="Proteomes" id="UP000232323"/>
    </source>
</evidence>
<protein>
    <submittedName>
        <fullName evidence="1">Uncharacterized protein</fullName>
    </submittedName>
</protein>
<accession>A0A250XF55</accession>
<dbReference type="Proteomes" id="UP000232323">
    <property type="component" value="Unassembled WGS sequence"/>
</dbReference>
<dbReference type="EMBL" id="BEGY01000069">
    <property type="protein sequence ID" value="GAX81683.1"/>
    <property type="molecule type" value="Genomic_DNA"/>
</dbReference>
<organism evidence="1 2">
    <name type="scientific">Chlamydomonas eustigma</name>
    <dbReference type="NCBI Taxonomy" id="1157962"/>
    <lineage>
        <taxon>Eukaryota</taxon>
        <taxon>Viridiplantae</taxon>
        <taxon>Chlorophyta</taxon>
        <taxon>core chlorophytes</taxon>
        <taxon>Chlorophyceae</taxon>
        <taxon>CS clade</taxon>
        <taxon>Chlamydomonadales</taxon>
        <taxon>Chlamydomonadaceae</taxon>
        <taxon>Chlamydomonas</taxon>
    </lineage>
</organism>
<sequence>MLRDYVATNRSYIAKPARYYNYNYTTRLVTCAPDEPEQTAPAKDLRISKLWINCDRMNKLISSVLTRAYCDSTVFYNSQAGRWMTKPGALGLRVHEIFTSYTGAPGASILRGTSPSSIELNKETSEDVLLTHDLADVNIVIPVSSKKDIDQLVQISSTRRAKSIQPLISLFITEHLNEEDLTAATQLSQLSSSVGFPARCLLKSSWRASAQDSDENLHSSTLSEVTVALADAEAAVITFSDCLQQATEDSLREAVESAFSIDCAGESMMERLALRLPTAELCSCAMRLGVTRFDATSCPNAAAAATTHNLHLSEASGCICDGGGSCSILSTIKLIKSAEDNSLKHSFNARALEEVHGVLLSYLHKK</sequence>
<name>A0A250XF55_9CHLO</name>
<comment type="caution">
    <text evidence="1">The sequence shown here is derived from an EMBL/GenBank/DDBJ whole genome shotgun (WGS) entry which is preliminary data.</text>
</comment>
<gene>
    <name evidence="1" type="ORF">CEUSTIGMA_g9111.t1</name>
</gene>
<keyword evidence="2" id="KW-1185">Reference proteome</keyword>
<evidence type="ECO:0000313" key="1">
    <source>
        <dbReference type="EMBL" id="GAX81683.1"/>
    </source>
</evidence>
<proteinExistence type="predicted"/>